<dbReference type="PANTHER" id="PTHR21368">
    <property type="entry name" value="50S RIBOSOMAL PROTEIN L9"/>
    <property type="match status" value="1"/>
</dbReference>
<dbReference type="SUPFAM" id="SSF55653">
    <property type="entry name" value="Ribosomal protein L9 C-domain"/>
    <property type="match status" value="1"/>
</dbReference>
<feature type="domain" description="Large ribosomal subunit protein bL9 C-terminal" evidence="9">
    <location>
        <begin position="63"/>
        <end position="147"/>
    </location>
</feature>
<evidence type="ECO:0000256" key="6">
    <source>
        <dbReference type="ARBA" id="ARBA00035292"/>
    </source>
</evidence>
<dbReference type="KEGG" id="prn:BW723_15385"/>
<accession>A0A1B8U5H3</accession>
<organism evidence="10 11">
    <name type="scientific">Polaribacter reichenbachii</name>
    <dbReference type="NCBI Taxonomy" id="996801"/>
    <lineage>
        <taxon>Bacteria</taxon>
        <taxon>Pseudomonadati</taxon>
        <taxon>Bacteroidota</taxon>
        <taxon>Flavobacteriia</taxon>
        <taxon>Flavobacteriales</taxon>
        <taxon>Flavobacteriaceae</taxon>
    </lineage>
</organism>
<dbReference type="Pfam" id="PF03948">
    <property type="entry name" value="Ribosomal_L9_C"/>
    <property type="match status" value="1"/>
</dbReference>
<evidence type="ECO:0000256" key="1">
    <source>
        <dbReference type="ARBA" id="ARBA00010605"/>
    </source>
</evidence>
<dbReference type="Proteomes" id="UP000092612">
    <property type="component" value="Unassembled WGS sequence"/>
</dbReference>
<dbReference type="InterPro" id="IPR000244">
    <property type="entry name" value="Ribosomal_bL9"/>
</dbReference>
<comment type="function">
    <text evidence="7">Binds to the 23S rRNA.</text>
</comment>
<name>A0A1B8U5H3_9FLAO</name>
<dbReference type="InterPro" id="IPR009027">
    <property type="entry name" value="Ribosomal_bL9/RNase_H1_N"/>
</dbReference>
<dbReference type="RefSeq" id="WP_068358104.1">
    <property type="nucleotide sequence ID" value="NZ_CP019337.1"/>
</dbReference>
<evidence type="ECO:0000256" key="4">
    <source>
        <dbReference type="ARBA" id="ARBA00022980"/>
    </source>
</evidence>
<dbReference type="EMBL" id="LSFL01000009">
    <property type="protein sequence ID" value="OBY67065.1"/>
    <property type="molecule type" value="Genomic_DNA"/>
</dbReference>
<evidence type="ECO:0000313" key="10">
    <source>
        <dbReference type="EMBL" id="OBY67065.1"/>
    </source>
</evidence>
<feature type="domain" description="Ribosomal protein L9" evidence="8">
    <location>
        <begin position="1"/>
        <end position="46"/>
    </location>
</feature>
<evidence type="ECO:0000256" key="2">
    <source>
        <dbReference type="ARBA" id="ARBA00022730"/>
    </source>
</evidence>
<dbReference type="InterPro" id="IPR020070">
    <property type="entry name" value="Ribosomal_bL9_N"/>
</dbReference>
<dbReference type="Gene3D" id="3.10.430.100">
    <property type="entry name" value="Ribosomal protein L9, C-terminal domain"/>
    <property type="match status" value="1"/>
</dbReference>
<keyword evidence="11" id="KW-1185">Reference proteome</keyword>
<dbReference type="AlphaFoldDB" id="A0A1B8U5H3"/>
<protein>
    <recommendedName>
        <fullName evidence="6 7">Large ribosomal subunit protein bL9</fullName>
    </recommendedName>
</protein>
<dbReference type="InterPro" id="IPR020069">
    <property type="entry name" value="Ribosomal_bL9_C"/>
</dbReference>
<dbReference type="InterPro" id="IPR020594">
    <property type="entry name" value="Ribosomal_bL9_bac/chp"/>
</dbReference>
<keyword evidence="2 7" id="KW-0699">rRNA-binding</keyword>
<reference evidence="11" key="1">
    <citation type="submission" date="2016-02" db="EMBL/GenBank/DDBJ databases">
        <title>Paenibacillus sp. LPB0068, isolated from Crassostrea gigas.</title>
        <authorList>
            <person name="Shin S.-K."/>
            <person name="Yi H."/>
        </authorList>
    </citation>
    <scope>NUCLEOTIDE SEQUENCE [LARGE SCALE GENOMIC DNA]</scope>
    <source>
        <strain evidence="11">KCTC 23969</strain>
    </source>
</reference>
<dbReference type="STRING" id="996801.BW723_15385"/>
<dbReference type="NCBIfam" id="TIGR00158">
    <property type="entry name" value="L9"/>
    <property type="match status" value="1"/>
</dbReference>
<evidence type="ECO:0000259" key="9">
    <source>
        <dbReference type="Pfam" id="PF03948"/>
    </source>
</evidence>
<dbReference type="InterPro" id="IPR036791">
    <property type="entry name" value="Ribosomal_bL9_C_sf"/>
</dbReference>
<evidence type="ECO:0000259" key="8">
    <source>
        <dbReference type="Pfam" id="PF01281"/>
    </source>
</evidence>
<keyword evidence="5 7" id="KW-0687">Ribonucleoprotein</keyword>
<dbReference type="GO" id="GO:0005840">
    <property type="term" value="C:ribosome"/>
    <property type="evidence" value="ECO:0007669"/>
    <property type="project" value="UniProtKB-KW"/>
</dbReference>
<dbReference type="Gene3D" id="3.40.5.10">
    <property type="entry name" value="Ribosomal protein L9, N-terminal domain"/>
    <property type="match status" value="1"/>
</dbReference>
<dbReference type="InterPro" id="IPR036935">
    <property type="entry name" value="Ribosomal_bL9_N_sf"/>
</dbReference>
<proteinExistence type="inferred from homology"/>
<dbReference type="SUPFAM" id="SSF55658">
    <property type="entry name" value="L9 N-domain-like"/>
    <property type="match status" value="1"/>
</dbReference>
<sequence>MELILRQDVENLGFKDDVVSVKNGYGRNFLIPTGQAVLATSSAKKVLAENLKQRAYKEAKLIEDANAIAETIKGYEIKIASKTGSGDKLFGSVNNIDLAAALTKAGTELDKKFIKVVGGSVKRLGKYDATVRLHRAVVADITFEVVAE</sequence>
<comment type="caution">
    <text evidence="10">The sequence shown here is derived from an EMBL/GenBank/DDBJ whole genome shotgun (WGS) entry which is preliminary data.</text>
</comment>
<evidence type="ECO:0000256" key="7">
    <source>
        <dbReference type="HAMAP-Rule" id="MF_00503"/>
    </source>
</evidence>
<gene>
    <name evidence="7" type="primary">rplI</name>
    <name evidence="10" type="ORF">LPB301_04405</name>
</gene>
<dbReference type="Pfam" id="PF01281">
    <property type="entry name" value="Ribosomal_L9_N"/>
    <property type="match status" value="1"/>
</dbReference>
<dbReference type="GO" id="GO:1990904">
    <property type="term" value="C:ribonucleoprotein complex"/>
    <property type="evidence" value="ECO:0007669"/>
    <property type="project" value="UniProtKB-KW"/>
</dbReference>
<dbReference type="GO" id="GO:0006412">
    <property type="term" value="P:translation"/>
    <property type="evidence" value="ECO:0007669"/>
    <property type="project" value="UniProtKB-UniRule"/>
</dbReference>
<dbReference type="GO" id="GO:0003735">
    <property type="term" value="F:structural constituent of ribosome"/>
    <property type="evidence" value="ECO:0007669"/>
    <property type="project" value="InterPro"/>
</dbReference>
<comment type="similarity">
    <text evidence="1 7">Belongs to the bacterial ribosomal protein bL9 family.</text>
</comment>
<keyword evidence="4 7" id="KW-0689">Ribosomal protein</keyword>
<keyword evidence="3 7" id="KW-0694">RNA-binding</keyword>
<dbReference type="OrthoDB" id="9788336at2"/>
<dbReference type="GO" id="GO:0019843">
    <property type="term" value="F:rRNA binding"/>
    <property type="evidence" value="ECO:0007669"/>
    <property type="project" value="UniProtKB-UniRule"/>
</dbReference>
<evidence type="ECO:0000313" key="11">
    <source>
        <dbReference type="Proteomes" id="UP000092612"/>
    </source>
</evidence>
<dbReference type="HAMAP" id="MF_00503">
    <property type="entry name" value="Ribosomal_bL9"/>
    <property type="match status" value="1"/>
</dbReference>
<evidence type="ECO:0000256" key="3">
    <source>
        <dbReference type="ARBA" id="ARBA00022884"/>
    </source>
</evidence>
<evidence type="ECO:0000256" key="5">
    <source>
        <dbReference type="ARBA" id="ARBA00023274"/>
    </source>
</evidence>